<dbReference type="PANTHER" id="PTHR30026:SF20">
    <property type="entry name" value="OUTER MEMBRANE PROTEIN TOLC"/>
    <property type="match status" value="1"/>
</dbReference>
<dbReference type="AlphaFoldDB" id="A0A1M7BQU3"/>
<reference evidence="10 11" key="1">
    <citation type="submission" date="2016-11" db="EMBL/GenBank/DDBJ databases">
        <authorList>
            <person name="Jaros S."/>
            <person name="Januszkiewicz K."/>
            <person name="Wedrychowicz H."/>
        </authorList>
    </citation>
    <scope>NUCLEOTIDE SEQUENCE [LARGE SCALE GENOMIC DNA]</scope>
    <source>
        <strain evidence="10 11">DSM 27406</strain>
    </source>
</reference>
<dbReference type="Gene3D" id="1.20.1600.10">
    <property type="entry name" value="Outer membrane efflux proteins (OEP)"/>
    <property type="match status" value="1"/>
</dbReference>
<evidence type="ECO:0000256" key="6">
    <source>
        <dbReference type="ARBA" id="ARBA00023136"/>
    </source>
</evidence>
<evidence type="ECO:0000256" key="3">
    <source>
        <dbReference type="ARBA" id="ARBA00022448"/>
    </source>
</evidence>
<comment type="similarity">
    <text evidence="2">Belongs to the outer membrane factor (OMF) (TC 1.B.17) family.</text>
</comment>
<evidence type="ECO:0000256" key="9">
    <source>
        <dbReference type="SAM" id="SignalP"/>
    </source>
</evidence>
<evidence type="ECO:0000256" key="8">
    <source>
        <dbReference type="SAM" id="Coils"/>
    </source>
</evidence>
<keyword evidence="11" id="KW-1185">Reference proteome</keyword>
<keyword evidence="4" id="KW-1134">Transmembrane beta strand</keyword>
<keyword evidence="3" id="KW-0813">Transport</keyword>
<dbReference type="GO" id="GO:0015288">
    <property type="term" value="F:porin activity"/>
    <property type="evidence" value="ECO:0007669"/>
    <property type="project" value="TreeGrafter"/>
</dbReference>
<organism evidence="10 11">
    <name type="scientific">Chitinophaga jiangningensis</name>
    <dbReference type="NCBI Taxonomy" id="1419482"/>
    <lineage>
        <taxon>Bacteria</taxon>
        <taxon>Pseudomonadati</taxon>
        <taxon>Bacteroidota</taxon>
        <taxon>Chitinophagia</taxon>
        <taxon>Chitinophagales</taxon>
        <taxon>Chitinophagaceae</taxon>
        <taxon>Chitinophaga</taxon>
    </lineage>
</organism>
<dbReference type="PANTHER" id="PTHR30026">
    <property type="entry name" value="OUTER MEMBRANE PROTEIN TOLC"/>
    <property type="match status" value="1"/>
</dbReference>
<feature type="coiled-coil region" evidence="8">
    <location>
        <begin position="343"/>
        <end position="388"/>
    </location>
</feature>
<evidence type="ECO:0000256" key="1">
    <source>
        <dbReference type="ARBA" id="ARBA00004442"/>
    </source>
</evidence>
<dbReference type="GO" id="GO:0015562">
    <property type="term" value="F:efflux transmembrane transporter activity"/>
    <property type="evidence" value="ECO:0007669"/>
    <property type="project" value="InterPro"/>
</dbReference>
<feature type="signal peptide" evidence="9">
    <location>
        <begin position="1"/>
        <end position="23"/>
    </location>
</feature>
<gene>
    <name evidence="10" type="ORF">SAMN05444266_10420</name>
</gene>
<dbReference type="STRING" id="1419482.SAMN05444266_10420"/>
<evidence type="ECO:0000256" key="4">
    <source>
        <dbReference type="ARBA" id="ARBA00022452"/>
    </source>
</evidence>
<keyword evidence="6" id="KW-0472">Membrane</keyword>
<dbReference type="EMBL" id="FRBL01000004">
    <property type="protein sequence ID" value="SHL57408.1"/>
    <property type="molecule type" value="Genomic_DNA"/>
</dbReference>
<comment type="subcellular location">
    <subcellularLocation>
        <location evidence="1">Cell outer membrane</location>
    </subcellularLocation>
</comment>
<evidence type="ECO:0000256" key="7">
    <source>
        <dbReference type="ARBA" id="ARBA00023237"/>
    </source>
</evidence>
<dbReference type="SUPFAM" id="SSF56954">
    <property type="entry name" value="Outer membrane efflux proteins (OEP)"/>
    <property type="match status" value="1"/>
</dbReference>
<keyword evidence="7" id="KW-0998">Cell outer membrane</keyword>
<feature type="chain" id="PRO_5012477932" evidence="9">
    <location>
        <begin position="24"/>
        <end position="454"/>
    </location>
</feature>
<evidence type="ECO:0000313" key="11">
    <source>
        <dbReference type="Proteomes" id="UP000184420"/>
    </source>
</evidence>
<dbReference type="GO" id="GO:1990281">
    <property type="term" value="C:efflux pump complex"/>
    <property type="evidence" value="ECO:0007669"/>
    <property type="project" value="TreeGrafter"/>
</dbReference>
<evidence type="ECO:0000256" key="2">
    <source>
        <dbReference type="ARBA" id="ARBA00007613"/>
    </source>
</evidence>
<dbReference type="OrthoDB" id="13803at2"/>
<accession>A0A1M7BQU3</accession>
<dbReference type="InterPro" id="IPR051906">
    <property type="entry name" value="TolC-like"/>
</dbReference>
<protein>
    <submittedName>
        <fullName evidence="10">Outer membrane protein TolC</fullName>
    </submittedName>
</protein>
<name>A0A1M7BQU3_9BACT</name>
<dbReference type="GO" id="GO:0009279">
    <property type="term" value="C:cell outer membrane"/>
    <property type="evidence" value="ECO:0007669"/>
    <property type="project" value="UniProtKB-SubCell"/>
</dbReference>
<evidence type="ECO:0000256" key="5">
    <source>
        <dbReference type="ARBA" id="ARBA00022692"/>
    </source>
</evidence>
<proteinExistence type="inferred from homology"/>
<dbReference type="InterPro" id="IPR003423">
    <property type="entry name" value="OMP_efflux"/>
</dbReference>
<evidence type="ECO:0000313" key="10">
    <source>
        <dbReference type="EMBL" id="SHL57408.1"/>
    </source>
</evidence>
<dbReference type="Pfam" id="PF02321">
    <property type="entry name" value="OEP"/>
    <property type="match status" value="1"/>
</dbReference>
<keyword evidence="9" id="KW-0732">Signal</keyword>
<dbReference type="RefSeq" id="WP_073080538.1">
    <property type="nucleotide sequence ID" value="NZ_FRBL01000004.1"/>
</dbReference>
<keyword evidence="8" id="KW-0175">Coiled coil</keyword>
<sequence>MSTLITKGALLISAIIFSIGAQAQQSVLDNYIQEAFNSNKGLKDQYIQLDKSLYALKEAKALFSPDVSLLSSYVKSGGGRTIDLPLGDMMNPVYSTLNQLTNSHNFQQLNNEKFQLNPDNFLDTKLRTSMPLINAEIYYNQQIKREQLSQQQAAVNVFKRQLVQDVKAAYFQYYQATQAVAIYHSALLLINENIRINESLVRNGVRNNTALYRSRTEKEKTEASINEATNTRENAKAYFNFLLNRSLQDSIQLDSNLLEVPAEQVYSADINGREELQQYKHAVSALQLNTKLQRSYLVPKLNTFLDLGNQGAPERFDNTTRYYFFGVNLEWNIFNFHKSRYRIKQAETNMQSVSMMASQTEDQLRLQLQQARNNYGTAIRNYNSAKSQLDFAERYYRDQLKIYKEGQLLYLELLDAQNQLTQARLQTSVTQAAVQTAFAGVERAQASYPINNNK</sequence>
<dbReference type="Proteomes" id="UP000184420">
    <property type="component" value="Unassembled WGS sequence"/>
</dbReference>
<keyword evidence="5" id="KW-0812">Transmembrane</keyword>